<protein>
    <recommendedName>
        <fullName evidence="5">EF-hand domain-containing protein</fullName>
    </recommendedName>
</protein>
<reference evidence="6" key="1">
    <citation type="submission" date="2021-11" db="EMBL/GenBank/DDBJ databases">
        <authorList>
            <consortium name="Genoscope - CEA"/>
            <person name="William W."/>
        </authorList>
    </citation>
    <scope>NUCLEOTIDE SEQUENCE</scope>
</reference>
<feature type="compositionally biased region" description="Basic and acidic residues" evidence="4">
    <location>
        <begin position="56"/>
        <end position="65"/>
    </location>
</feature>
<feature type="compositionally biased region" description="Basic and acidic residues" evidence="4">
    <location>
        <begin position="115"/>
        <end position="128"/>
    </location>
</feature>
<feature type="domain" description="EF-hand" evidence="5">
    <location>
        <begin position="201"/>
        <end position="236"/>
    </location>
</feature>
<keyword evidence="1" id="KW-0479">Metal-binding</keyword>
<dbReference type="InterPro" id="IPR011992">
    <property type="entry name" value="EF-hand-dom_pair"/>
</dbReference>
<dbReference type="GO" id="GO:0005509">
    <property type="term" value="F:calcium ion binding"/>
    <property type="evidence" value="ECO:0007669"/>
    <property type="project" value="InterPro"/>
</dbReference>
<evidence type="ECO:0000259" key="5">
    <source>
        <dbReference type="PROSITE" id="PS50222"/>
    </source>
</evidence>
<comment type="caution">
    <text evidence="6">The sequence shown here is derived from an EMBL/GenBank/DDBJ whole genome shotgun (WGS) entry which is preliminary data.</text>
</comment>
<dbReference type="SUPFAM" id="SSF47473">
    <property type="entry name" value="EF-hand"/>
    <property type="match status" value="1"/>
</dbReference>
<keyword evidence="3" id="KW-0106">Calcium</keyword>
<dbReference type="PANTHER" id="PTHR45942">
    <property type="entry name" value="PROTEIN PHOSPATASE 3 REGULATORY SUBUNIT B ALPHA ISOFORM TYPE 1"/>
    <property type="match status" value="1"/>
</dbReference>
<dbReference type="SMART" id="SM00054">
    <property type="entry name" value="EFh"/>
    <property type="match status" value="4"/>
</dbReference>
<evidence type="ECO:0000256" key="3">
    <source>
        <dbReference type="ARBA" id="ARBA00022837"/>
    </source>
</evidence>
<evidence type="ECO:0000256" key="4">
    <source>
        <dbReference type="SAM" id="MobiDB-lite"/>
    </source>
</evidence>
<organism evidence="6 7">
    <name type="scientific">Pelagomonas calceolata</name>
    <dbReference type="NCBI Taxonomy" id="35677"/>
    <lineage>
        <taxon>Eukaryota</taxon>
        <taxon>Sar</taxon>
        <taxon>Stramenopiles</taxon>
        <taxon>Ochrophyta</taxon>
        <taxon>Pelagophyceae</taxon>
        <taxon>Pelagomonadales</taxon>
        <taxon>Pelagomonadaceae</taxon>
        <taxon>Pelagomonas</taxon>
    </lineage>
</organism>
<dbReference type="AlphaFoldDB" id="A0A8J2T1V8"/>
<feature type="domain" description="EF-hand" evidence="5">
    <location>
        <begin position="237"/>
        <end position="272"/>
    </location>
</feature>
<dbReference type="InterPro" id="IPR002048">
    <property type="entry name" value="EF_hand_dom"/>
</dbReference>
<keyword evidence="7" id="KW-1185">Reference proteome</keyword>
<dbReference type="PROSITE" id="PS50222">
    <property type="entry name" value="EF_HAND_2"/>
    <property type="match status" value="2"/>
</dbReference>
<dbReference type="Gene3D" id="1.10.238.10">
    <property type="entry name" value="EF-hand"/>
    <property type="match status" value="1"/>
</dbReference>
<evidence type="ECO:0000256" key="1">
    <source>
        <dbReference type="ARBA" id="ARBA00022723"/>
    </source>
</evidence>
<dbReference type="InterPro" id="IPR018247">
    <property type="entry name" value="EF_Hand_1_Ca_BS"/>
</dbReference>
<evidence type="ECO:0000313" key="7">
    <source>
        <dbReference type="Proteomes" id="UP000789595"/>
    </source>
</evidence>
<feature type="region of interest" description="Disordered" evidence="4">
    <location>
        <begin position="1"/>
        <end position="88"/>
    </location>
</feature>
<gene>
    <name evidence="6" type="ORF">PECAL_6P04290</name>
</gene>
<dbReference type="PROSITE" id="PS00018">
    <property type="entry name" value="EF_HAND_1"/>
    <property type="match status" value="3"/>
</dbReference>
<dbReference type="EMBL" id="CAKKNE010000006">
    <property type="protein sequence ID" value="CAH0378832.1"/>
    <property type="molecule type" value="Genomic_DNA"/>
</dbReference>
<evidence type="ECO:0000256" key="2">
    <source>
        <dbReference type="ARBA" id="ARBA00022737"/>
    </source>
</evidence>
<dbReference type="Proteomes" id="UP000789595">
    <property type="component" value="Unassembled WGS sequence"/>
</dbReference>
<dbReference type="Pfam" id="PF13499">
    <property type="entry name" value="EF-hand_7"/>
    <property type="match status" value="2"/>
</dbReference>
<keyword evidence="2" id="KW-0677">Repeat</keyword>
<name>A0A8J2T1V8_9STRA</name>
<accession>A0A8J2T1V8</accession>
<proteinExistence type="predicted"/>
<feature type="region of interest" description="Disordered" evidence="4">
    <location>
        <begin position="110"/>
        <end position="129"/>
    </location>
</feature>
<sequence>MAKDKNKVAPADGALVKQGSAKRRNRKAWPGDEAAEDKSPKSGKRRDSKKKKKSSKSKEETKEETSSPQRGKQFKAPTQKRTSGLNGAADAVKASLAAVGGPSDKYAMAAEESYEDRQKRLKEAEKKRRAEKRSKRFKKLWQMFGVPETIKLETVAAREAVNALNLTQKDLRHLKREFDEIDVDQSGSMDAVEFFDMLDEERTPLTDELFALMDLDGSGTIEFDEFIAVLLTYCMYTKDDILRFCFDTFDKDKSNSIDENEFMALLSTVNNGAPLFPGNMGTALMNFDSNDDGLIDFQEFKVIETRYPMIFFPAFRLQDRMQQKTLGETRWRDLMKSVQKQRFKNEHRRTHGRDPPLTYVETFQKVVCCKRPKEYDIQVIDSKRPSITSAIEAAEKKKAIMEGGKKKRSSQAEDD</sequence>
<dbReference type="OrthoDB" id="26525at2759"/>
<evidence type="ECO:0000313" key="6">
    <source>
        <dbReference type="EMBL" id="CAH0378832.1"/>
    </source>
</evidence>
<feature type="compositionally biased region" description="Basic residues" evidence="4">
    <location>
        <begin position="41"/>
        <end position="55"/>
    </location>
</feature>